<name>A0A699RDB9_TANCI</name>
<comment type="caution">
    <text evidence="1">The sequence shown here is derived from an EMBL/GenBank/DDBJ whole genome shotgun (WGS) entry which is preliminary data.</text>
</comment>
<organism evidence="1">
    <name type="scientific">Tanacetum cinerariifolium</name>
    <name type="common">Dalmatian daisy</name>
    <name type="synonym">Chrysanthemum cinerariifolium</name>
    <dbReference type="NCBI Taxonomy" id="118510"/>
    <lineage>
        <taxon>Eukaryota</taxon>
        <taxon>Viridiplantae</taxon>
        <taxon>Streptophyta</taxon>
        <taxon>Embryophyta</taxon>
        <taxon>Tracheophyta</taxon>
        <taxon>Spermatophyta</taxon>
        <taxon>Magnoliopsida</taxon>
        <taxon>eudicotyledons</taxon>
        <taxon>Gunneridae</taxon>
        <taxon>Pentapetalae</taxon>
        <taxon>asterids</taxon>
        <taxon>campanulids</taxon>
        <taxon>Asterales</taxon>
        <taxon>Asteraceae</taxon>
        <taxon>Asteroideae</taxon>
        <taxon>Anthemideae</taxon>
        <taxon>Anthemidinae</taxon>
        <taxon>Tanacetum</taxon>
    </lineage>
</organism>
<feature type="non-terminal residue" evidence="1">
    <location>
        <position position="1"/>
    </location>
</feature>
<accession>A0A699RDB9</accession>
<evidence type="ECO:0000313" key="1">
    <source>
        <dbReference type="EMBL" id="GFC82102.1"/>
    </source>
</evidence>
<gene>
    <name evidence="1" type="ORF">Tci_854072</name>
</gene>
<sequence length="61" mass="7038">VDWKRSCRSMVFYCTCLNLVDHVVRYGSSLEWSLFIVAVRMPSILRFVEAVCLDDGRGLKP</sequence>
<reference evidence="1" key="1">
    <citation type="journal article" date="2019" name="Sci. Rep.">
        <title>Draft genome of Tanacetum cinerariifolium, the natural source of mosquito coil.</title>
        <authorList>
            <person name="Yamashiro T."/>
            <person name="Shiraishi A."/>
            <person name="Satake H."/>
            <person name="Nakayama K."/>
        </authorList>
    </citation>
    <scope>NUCLEOTIDE SEQUENCE</scope>
</reference>
<proteinExistence type="predicted"/>
<dbReference type="EMBL" id="BKCJ011082777">
    <property type="protein sequence ID" value="GFC82102.1"/>
    <property type="molecule type" value="Genomic_DNA"/>
</dbReference>
<protein>
    <submittedName>
        <fullName evidence="1">Uncharacterized protein</fullName>
    </submittedName>
</protein>
<dbReference type="AlphaFoldDB" id="A0A699RDB9"/>